<dbReference type="GO" id="GO:0031629">
    <property type="term" value="P:synaptic vesicle fusion to presynaptic active zone membrane"/>
    <property type="evidence" value="ECO:0007669"/>
    <property type="project" value="TreeGrafter"/>
</dbReference>
<keyword evidence="3" id="KW-0653">Protein transport</keyword>
<dbReference type="GO" id="GO:0098793">
    <property type="term" value="C:presynapse"/>
    <property type="evidence" value="ECO:0007669"/>
    <property type="project" value="GOC"/>
</dbReference>
<evidence type="ECO:0000256" key="4">
    <source>
        <dbReference type="ARBA" id="ARBA00023054"/>
    </source>
</evidence>
<name>A0A9N9QLW0_9CUCU</name>
<evidence type="ECO:0000259" key="5">
    <source>
        <dbReference type="PROSITE" id="PS50192"/>
    </source>
</evidence>
<dbReference type="InterPro" id="IPR000727">
    <property type="entry name" value="T_SNARE_dom"/>
</dbReference>
<dbReference type="GO" id="GO:0005484">
    <property type="term" value="F:SNAP receptor activity"/>
    <property type="evidence" value="ECO:0007669"/>
    <property type="project" value="TreeGrafter"/>
</dbReference>
<dbReference type="PANTHER" id="PTHR19305">
    <property type="entry name" value="SYNAPTOSOMAL ASSOCIATED PROTEIN"/>
    <property type="match status" value="1"/>
</dbReference>
<keyword evidence="7" id="KW-1185">Reference proteome</keyword>
<comment type="similarity">
    <text evidence="1">Belongs to the SNAP-25 family.</text>
</comment>
<evidence type="ECO:0000256" key="1">
    <source>
        <dbReference type="ARBA" id="ARBA00009480"/>
    </source>
</evidence>
<dbReference type="PROSITE" id="PS50192">
    <property type="entry name" value="T_SNARE"/>
    <property type="match status" value="2"/>
</dbReference>
<evidence type="ECO:0000313" key="6">
    <source>
        <dbReference type="EMBL" id="CAG9770828.1"/>
    </source>
</evidence>
<dbReference type="GO" id="GO:0031201">
    <property type="term" value="C:SNARE complex"/>
    <property type="evidence" value="ECO:0007669"/>
    <property type="project" value="TreeGrafter"/>
</dbReference>
<organism evidence="6 7">
    <name type="scientific">Ceutorhynchus assimilis</name>
    <name type="common">cabbage seed weevil</name>
    <dbReference type="NCBI Taxonomy" id="467358"/>
    <lineage>
        <taxon>Eukaryota</taxon>
        <taxon>Metazoa</taxon>
        <taxon>Ecdysozoa</taxon>
        <taxon>Arthropoda</taxon>
        <taxon>Hexapoda</taxon>
        <taxon>Insecta</taxon>
        <taxon>Pterygota</taxon>
        <taxon>Neoptera</taxon>
        <taxon>Endopterygota</taxon>
        <taxon>Coleoptera</taxon>
        <taxon>Polyphaga</taxon>
        <taxon>Cucujiformia</taxon>
        <taxon>Curculionidae</taxon>
        <taxon>Ceutorhynchinae</taxon>
        <taxon>Ceutorhynchus</taxon>
    </lineage>
</organism>
<dbReference type="CDD" id="cd15856">
    <property type="entry name" value="SNARE_SNAP29C"/>
    <property type="match status" value="1"/>
</dbReference>
<dbReference type="Gene3D" id="1.20.5.110">
    <property type="match status" value="2"/>
</dbReference>
<dbReference type="GO" id="GO:0005886">
    <property type="term" value="C:plasma membrane"/>
    <property type="evidence" value="ECO:0007669"/>
    <property type="project" value="TreeGrafter"/>
</dbReference>
<evidence type="ECO:0000313" key="7">
    <source>
        <dbReference type="Proteomes" id="UP001152799"/>
    </source>
</evidence>
<dbReference type="OrthoDB" id="18679at2759"/>
<reference evidence="6" key="1">
    <citation type="submission" date="2022-01" db="EMBL/GenBank/DDBJ databases">
        <authorList>
            <person name="King R."/>
        </authorList>
    </citation>
    <scope>NUCLEOTIDE SEQUENCE</scope>
</reference>
<dbReference type="Proteomes" id="UP001152799">
    <property type="component" value="Chromosome 6"/>
</dbReference>
<dbReference type="PANTHER" id="PTHR19305:SF9">
    <property type="entry name" value="SYNAPTOSOMAL-ASSOCIATED PROTEIN 29"/>
    <property type="match status" value="1"/>
</dbReference>
<accession>A0A9N9QLW0</accession>
<evidence type="ECO:0000256" key="2">
    <source>
        <dbReference type="ARBA" id="ARBA00022448"/>
    </source>
</evidence>
<dbReference type="SMART" id="SM00397">
    <property type="entry name" value="t_SNARE"/>
    <property type="match status" value="2"/>
</dbReference>
<dbReference type="AlphaFoldDB" id="A0A9N9QLW0"/>
<dbReference type="GO" id="GO:0016082">
    <property type="term" value="P:synaptic vesicle priming"/>
    <property type="evidence" value="ECO:0007669"/>
    <property type="project" value="TreeGrafter"/>
</dbReference>
<keyword evidence="2" id="KW-0813">Transport</keyword>
<evidence type="ECO:0000256" key="3">
    <source>
        <dbReference type="ARBA" id="ARBA00022927"/>
    </source>
</evidence>
<feature type="domain" description="T-SNARE coiled-coil homology" evidence="5">
    <location>
        <begin position="146"/>
        <end position="199"/>
    </location>
</feature>
<dbReference type="FunFam" id="1.20.5.110:FF:000041">
    <property type="entry name" value="Synaptosomal-associated protein 29"/>
    <property type="match status" value="1"/>
</dbReference>
<protein>
    <recommendedName>
        <fullName evidence="5">t-SNARE coiled-coil homology domain-containing protein</fullName>
    </recommendedName>
</protein>
<proteinExistence type="inferred from homology"/>
<sequence>MSWECIQKYEEDKCRIEEETLKSTEESLALLHETQECGISTASELYVQGRQLKKIDGQLDHLNNTLVTSQKNINGLTSMFGGLKSWFGNKKKAQDEISVKTILDDDKHIEKSNLEQNMTNYNNFSVQSDAQEVQNPPDFNSRFNNNMSEMSKSISMLKSLATDIGEEIDDQNILISDIARKTEEVDIKILQQNKEMKKILGK</sequence>
<dbReference type="EMBL" id="OU892282">
    <property type="protein sequence ID" value="CAG9770828.1"/>
    <property type="molecule type" value="Genomic_DNA"/>
</dbReference>
<gene>
    <name evidence="6" type="ORF">CEUTPL_LOCUS11272</name>
</gene>
<dbReference type="GO" id="GO:0015031">
    <property type="term" value="P:protein transport"/>
    <property type="evidence" value="ECO:0007669"/>
    <property type="project" value="UniProtKB-KW"/>
</dbReference>
<dbReference type="SUPFAM" id="SSF58038">
    <property type="entry name" value="SNARE fusion complex"/>
    <property type="match status" value="2"/>
</dbReference>
<dbReference type="GO" id="GO:0019905">
    <property type="term" value="F:syntaxin binding"/>
    <property type="evidence" value="ECO:0007669"/>
    <property type="project" value="TreeGrafter"/>
</dbReference>
<keyword evidence="4" id="KW-0175">Coiled coil</keyword>
<feature type="domain" description="T-SNARE coiled-coil homology" evidence="5">
    <location>
        <begin position="14"/>
        <end position="76"/>
    </location>
</feature>